<organism evidence="2">
    <name type="scientific">Rhizobium leguminosarum</name>
    <dbReference type="NCBI Taxonomy" id="384"/>
    <lineage>
        <taxon>Bacteria</taxon>
        <taxon>Pseudomonadati</taxon>
        <taxon>Pseudomonadota</taxon>
        <taxon>Alphaproteobacteria</taxon>
        <taxon>Hyphomicrobiales</taxon>
        <taxon>Rhizobiaceae</taxon>
        <taxon>Rhizobium/Agrobacterium group</taxon>
        <taxon>Rhizobium</taxon>
    </lineage>
</organism>
<reference evidence="2" key="1">
    <citation type="submission" date="2016-04" db="EMBL/GenBank/DDBJ databases">
        <title>Fast-growing isolate from the root nodules of Vavilovia formosa.</title>
        <authorList>
            <person name="Kimeklis A."/>
            <person name="Safronova V."/>
            <person name="Belimov A."/>
            <person name="Andronov E."/>
        </authorList>
    </citation>
    <scope>NUCLEOTIDE SEQUENCE [LARGE SCALE GENOMIC DNA]</scope>
    <source>
        <strain evidence="2">Vaf-46</strain>
    </source>
</reference>
<dbReference type="AlphaFoldDB" id="A0A179C285"/>
<protein>
    <submittedName>
        <fullName evidence="2">Uncharacterized protein</fullName>
    </submittedName>
</protein>
<accession>A0A179C285</accession>
<proteinExistence type="predicted"/>
<evidence type="ECO:0000313" key="2">
    <source>
        <dbReference type="EMBL" id="OAP97592.1"/>
    </source>
</evidence>
<keyword evidence="1" id="KW-0614">Plasmid</keyword>
<sequence length="76" mass="8436">MIPKPRRLTPYPDHDLDCQAALEATFQHVVDLAVTSGWNKVEAITAFQELAYAHLSTEDENMHATLAVLHAGLTNH</sequence>
<dbReference type="OrthoDB" id="7774794at2"/>
<evidence type="ECO:0000313" key="1">
    <source>
        <dbReference type="EMBL" id="ANP89924.1"/>
    </source>
</evidence>
<evidence type="ECO:0000313" key="3">
    <source>
        <dbReference type="Proteomes" id="UP000092691"/>
    </source>
</evidence>
<dbReference type="EMBL" id="LWBS01000005">
    <property type="protein sequence ID" value="OAP97592.1"/>
    <property type="molecule type" value="Genomic_DNA"/>
</dbReference>
<dbReference type="Proteomes" id="UP000092691">
    <property type="component" value="Plasmid unnamed1"/>
</dbReference>
<gene>
    <name evidence="2" type="ORF">A4U53_36565</name>
    <name evidence="1" type="ORF">BA011_30040</name>
</gene>
<name>A0A179C285_RHILE</name>
<reference evidence="1 3" key="2">
    <citation type="submission" date="2016-06" db="EMBL/GenBank/DDBJ databases">
        <title>Microsymbionts genomes from the relict species Vavilovia formosa.</title>
        <authorList>
            <person name="Chirak E."/>
            <person name="Kimeklis A."/>
            <person name="Andronov E."/>
        </authorList>
    </citation>
    <scope>NUCLEOTIDE SEQUENCE [LARGE SCALE GENOMIC DNA]</scope>
    <source>
        <strain evidence="1 3">Vaf10</strain>
        <plasmid evidence="3">Plasmid unnamed1</plasmid>
        <plasmid evidence="1">unnamed1</plasmid>
    </source>
</reference>
<dbReference type="EMBL" id="CP016287">
    <property type="protein sequence ID" value="ANP89924.1"/>
    <property type="molecule type" value="Genomic_DNA"/>
</dbReference>
<dbReference type="RefSeq" id="WP_064244992.1">
    <property type="nucleotide sequence ID" value="NZ_CP016287.1"/>
</dbReference>
<geneLocation type="plasmid" evidence="1 3">
    <name>unnamed1</name>
</geneLocation>